<feature type="domain" description="Protein phosphatase 1 regulatory subunit 35 C-terminal" evidence="6">
    <location>
        <begin position="56"/>
        <end position="184"/>
    </location>
</feature>
<dbReference type="PANTHER" id="PTHR28625:SF1">
    <property type="entry name" value="PROTEIN PHOSPHATASE 1 REGULATORY SUBUNIT 35"/>
    <property type="match status" value="1"/>
</dbReference>
<evidence type="ECO:0000313" key="7">
    <source>
        <dbReference type="Ensembl" id="ENSCCRP00015064442.1"/>
    </source>
</evidence>
<comment type="similarity">
    <text evidence="4">Belongs to the PPP1R35 family.</text>
</comment>
<keyword evidence="3" id="KW-0206">Cytoskeleton</keyword>
<dbReference type="GO" id="GO:0005814">
    <property type="term" value="C:centriole"/>
    <property type="evidence" value="ECO:0007669"/>
    <property type="project" value="UniProtKB-SubCell"/>
</dbReference>
<evidence type="ECO:0000256" key="3">
    <source>
        <dbReference type="ARBA" id="ARBA00023212"/>
    </source>
</evidence>
<dbReference type="AlphaFoldDB" id="A0A8C1ZA13"/>
<organism evidence="7 8">
    <name type="scientific">Cyprinus carpio</name>
    <name type="common">Common carp</name>
    <dbReference type="NCBI Taxonomy" id="7962"/>
    <lineage>
        <taxon>Eukaryota</taxon>
        <taxon>Metazoa</taxon>
        <taxon>Chordata</taxon>
        <taxon>Craniata</taxon>
        <taxon>Vertebrata</taxon>
        <taxon>Euteleostomi</taxon>
        <taxon>Actinopterygii</taxon>
        <taxon>Neopterygii</taxon>
        <taxon>Teleostei</taxon>
        <taxon>Ostariophysi</taxon>
        <taxon>Cypriniformes</taxon>
        <taxon>Cyprinidae</taxon>
        <taxon>Cyprininae</taxon>
        <taxon>Cyprinus</taxon>
    </lineage>
</organism>
<evidence type="ECO:0000256" key="5">
    <source>
        <dbReference type="SAM" id="MobiDB-lite"/>
    </source>
</evidence>
<feature type="region of interest" description="Disordered" evidence="5">
    <location>
        <begin position="156"/>
        <end position="175"/>
    </location>
</feature>
<reference evidence="7" key="1">
    <citation type="submission" date="2025-08" db="UniProtKB">
        <authorList>
            <consortium name="Ensembl"/>
        </authorList>
    </citation>
    <scope>IDENTIFICATION</scope>
</reference>
<dbReference type="Proteomes" id="UP000694700">
    <property type="component" value="Unplaced"/>
</dbReference>
<dbReference type="InterPro" id="IPR029135">
    <property type="entry name" value="PPP1R35_C"/>
</dbReference>
<keyword evidence="2" id="KW-0963">Cytoplasm</keyword>
<dbReference type="GO" id="GO:0019902">
    <property type="term" value="F:phosphatase binding"/>
    <property type="evidence" value="ECO:0007669"/>
    <property type="project" value="InterPro"/>
</dbReference>
<dbReference type="GO" id="GO:1903724">
    <property type="term" value="P:positive regulation of centriole elongation"/>
    <property type="evidence" value="ECO:0007669"/>
    <property type="project" value="TreeGrafter"/>
</dbReference>
<dbReference type="Ensembl" id="ENSCCRT00015066569.1">
    <property type="protein sequence ID" value="ENSCCRP00015064442.1"/>
    <property type="gene ID" value="ENSCCRG00015026313.1"/>
</dbReference>
<proteinExistence type="inferred from homology"/>
<dbReference type="GO" id="GO:0045724">
    <property type="term" value="P:positive regulation of cilium assembly"/>
    <property type="evidence" value="ECO:0007669"/>
    <property type="project" value="TreeGrafter"/>
</dbReference>
<dbReference type="Pfam" id="PF15503">
    <property type="entry name" value="PPP1R35_C"/>
    <property type="match status" value="1"/>
</dbReference>
<evidence type="ECO:0000256" key="1">
    <source>
        <dbReference type="ARBA" id="ARBA00004114"/>
    </source>
</evidence>
<evidence type="ECO:0000256" key="4">
    <source>
        <dbReference type="ARBA" id="ARBA00029452"/>
    </source>
</evidence>
<comment type="subcellular location">
    <subcellularLocation>
        <location evidence="1">Cytoplasm</location>
        <location evidence="1">Cytoskeleton</location>
        <location evidence="1">Microtubule organizing center</location>
        <location evidence="1">Centrosome</location>
        <location evidence="1">Centriole</location>
    </subcellularLocation>
</comment>
<dbReference type="InterPro" id="IPR033590">
    <property type="entry name" value="PPP1R35"/>
</dbReference>
<accession>A0A8C1ZA13</accession>
<protein>
    <submittedName>
        <fullName evidence="7">Protein phosphatase 1, regulatory subunit 35</fullName>
    </submittedName>
</protein>
<evidence type="ECO:0000313" key="8">
    <source>
        <dbReference type="Proteomes" id="UP000694700"/>
    </source>
</evidence>
<evidence type="ECO:0000259" key="6">
    <source>
        <dbReference type="Pfam" id="PF15503"/>
    </source>
</evidence>
<name>A0A8C1ZA13_CYPCA</name>
<sequence>MMMSAEPHVRAAPEPLRVDPVRTTELVCPDLDLSITLTPERPAGRPCDGQLTEGAELNSTLALGAELQEVENQVFDLEKAVRAKLQSSCFTKHRISSKAAEGETIILCSLFLSHFVLVSQVYIYIQYRPKFPSLPLEAPDLLHFYSPDKMLRETPLLPGDRISMPRPRPVPRPAHTTLHLHHRHKLWES</sequence>
<dbReference type="PANTHER" id="PTHR28625">
    <property type="entry name" value="PROTEIN PHOSPHATASE 1 REGULATORY SUBUNIT 35"/>
    <property type="match status" value="1"/>
</dbReference>
<evidence type="ECO:0000256" key="2">
    <source>
        <dbReference type="ARBA" id="ARBA00022490"/>
    </source>
</evidence>